<keyword evidence="2" id="KW-0812">Transmembrane</keyword>
<keyword evidence="2" id="KW-1133">Transmembrane helix</keyword>
<feature type="transmembrane region" description="Helical" evidence="2">
    <location>
        <begin position="228"/>
        <end position="244"/>
    </location>
</feature>
<dbReference type="EMBL" id="JBHULR010000001">
    <property type="protein sequence ID" value="MFD2546256.1"/>
    <property type="molecule type" value="Genomic_DNA"/>
</dbReference>
<accession>A0ABW5KBT7</accession>
<keyword evidence="2" id="KW-0472">Membrane</keyword>
<protein>
    <submittedName>
        <fullName evidence="3">DUF937 domain-containing protein</fullName>
    </submittedName>
</protein>
<evidence type="ECO:0000313" key="4">
    <source>
        <dbReference type="Proteomes" id="UP001597545"/>
    </source>
</evidence>
<proteinExistence type="predicted"/>
<gene>
    <name evidence="3" type="ORF">ACFSR5_01215</name>
</gene>
<evidence type="ECO:0000313" key="3">
    <source>
        <dbReference type="EMBL" id="MFD2546256.1"/>
    </source>
</evidence>
<sequence>MKNILIDATEALFTPDMLNKIAMNVQQTPGDVKKGLDYIIPTVLLALQRKDQQTLHLIVDRAKSTFGGFDAGNVFDNGDSTLEYMTAPHLLHDELQQQIFGGNAHIIFDTLQHAMGVPAHATNVLLSATLPAVFSVLSRGGSDWRSDHIRNVLQDNQLGIQDALSPDLNTLTVDTRMDHGMHTGVPPVTVADAIIDPTHTSPRQGSDNRQSIVHTPETVGKQQRRSNVWWIIVLGLLIAAWFFFGRGCQGKNDPSTERDTLQNQ</sequence>
<evidence type="ECO:0000256" key="1">
    <source>
        <dbReference type="SAM" id="MobiDB-lite"/>
    </source>
</evidence>
<dbReference type="RefSeq" id="WP_380899869.1">
    <property type="nucleotide sequence ID" value="NZ_JBHUEG010000002.1"/>
</dbReference>
<dbReference type="Pfam" id="PF06078">
    <property type="entry name" value="DUF937"/>
    <property type="match status" value="1"/>
</dbReference>
<feature type="region of interest" description="Disordered" evidence="1">
    <location>
        <begin position="197"/>
        <end position="218"/>
    </location>
</feature>
<feature type="compositionally biased region" description="Polar residues" evidence="1">
    <location>
        <begin position="198"/>
        <end position="213"/>
    </location>
</feature>
<comment type="caution">
    <text evidence="3">The sequence shown here is derived from an EMBL/GenBank/DDBJ whole genome shotgun (WGS) entry which is preliminary data.</text>
</comment>
<dbReference type="InterPro" id="IPR009282">
    <property type="entry name" value="DUF937"/>
</dbReference>
<dbReference type="Proteomes" id="UP001597545">
    <property type="component" value="Unassembled WGS sequence"/>
</dbReference>
<reference evidence="4" key="1">
    <citation type="journal article" date="2019" name="Int. J. Syst. Evol. Microbiol.">
        <title>The Global Catalogue of Microorganisms (GCM) 10K type strain sequencing project: providing services to taxonomists for standard genome sequencing and annotation.</title>
        <authorList>
            <consortium name="The Broad Institute Genomics Platform"/>
            <consortium name="The Broad Institute Genome Sequencing Center for Infectious Disease"/>
            <person name="Wu L."/>
            <person name="Ma J."/>
        </authorList>
    </citation>
    <scope>NUCLEOTIDE SEQUENCE [LARGE SCALE GENOMIC DNA]</scope>
    <source>
        <strain evidence="4">KCTC 42662</strain>
    </source>
</reference>
<evidence type="ECO:0000256" key="2">
    <source>
        <dbReference type="SAM" id="Phobius"/>
    </source>
</evidence>
<keyword evidence="4" id="KW-1185">Reference proteome</keyword>
<organism evidence="3 4">
    <name type="scientific">Sphingobacterium suaedae</name>
    <dbReference type="NCBI Taxonomy" id="1686402"/>
    <lineage>
        <taxon>Bacteria</taxon>
        <taxon>Pseudomonadati</taxon>
        <taxon>Bacteroidota</taxon>
        <taxon>Sphingobacteriia</taxon>
        <taxon>Sphingobacteriales</taxon>
        <taxon>Sphingobacteriaceae</taxon>
        <taxon>Sphingobacterium</taxon>
    </lineage>
</organism>
<name>A0ABW5KBT7_9SPHI</name>